<keyword evidence="4 6" id="KW-1133">Transmembrane helix</keyword>
<feature type="transmembrane region" description="Helical" evidence="6">
    <location>
        <begin position="108"/>
        <end position="141"/>
    </location>
</feature>
<dbReference type="Pfam" id="PF00482">
    <property type="entry name" value="T2SSF"/>
    <property type="match status" value="1"/>
</dbReference>
<dbReference type="InterPro" id="IPR018076">
    <property type="entry name" value="T2SS_GspF_dom"/>
</dbReference>
<reference evidence="8" key="1">
    <citation type="journal article" date="2021" name="PeerJ">
        <title>Extensive microbial diversity within the chicken gut microbiome revealed by metagenomics and culture.</title>
        <authorList>
            <person name="Gilroy R."/>
            <person name="Ravi A."/>
            <person name="Getino M."/>
            <person name="Pursley I."/>
            <person name="Horton D.L."/>
            <person name="Alikhan N.F."/>
            <person name="Baker D."/>
            <person name="Gharbi K."/>
            <person name="Hall N."/>
            <person name="Watson M."/>
            <person name="Adriaenssens E.M."/>
            <person name="Foster-Nyarko E."/>
            <person name="Jarju S."/>
            <person name="Secka A."/>
            <person name="Antonio M."/>
            <person name="Oren A."/>
            <person name="Chaudhuri R.R."/>
            <person name="La Ragione R."/>
            <person name="Hildebrand F."/>
            <person name="Pallen M.J."/>
        </authorList>
    </citation>
    <scope>NUCLEOTIDE SEQUENCE</scope>
    <source>
        <strain evidence="8">ChiHjej13B12-9602</strain>
    </source>
</reference>
<dbReference type="GO" id="GO:0005886">
    <property type="term" value="C:plasma membrane"/>
    <property type="evidence" value="ECO:0007669"/>
    <property type="project" value="UniProtKB-SubCell"/>
</dbReference>
<name>A0A921IUS8_9ACTN</name>
<evidence type="ECO:0000256" key="5">
    <source>
        <dbReference type="ARBA" id="ARBA00023136"/>
    </source>
</evidence>
<evidence type="ECO:0000256" key="3">
    <source>
        <dbReference type="ARBA" id="ARBA00022692"/>
    </source>
</evidence>
<evidence type="ECO:0000256" key="6">
    <source>
        <dbReference type="SAM" id="Phobius"/>
    </source>
</evidence>
<comment type="caution">
    <text evidence="8">The sequence shown here is derived from an EMBL/GenBank/DDBJ whole genome shotgun (WGS) entry which is preliminary data.</text>
</comment>
<keyword evidence="2" id="KW-1003">Cell membrane</keyword>
<sequence>MPIATGLLAALATWVLIGTGVDGSLGQTPRDGGGSAAQAAVSARLAGEVQLLLRRLGKAIPDEVANRPGVRRCVRELAQGAPRAVPKPFRAALRSLQGPVDDAVARGLWVALTAASALAGGIVALSPWGILVGTIVPTAVLAVNASRRDRMDAQRVESAMPEAFSALAISLGSGHTLAQGMRFVGGHAEEPIRSEFLRVACSIECGIPASQALDDLLKRMPAPGLGLVSLALKVSQRTGAPLRDLLADAAAMVLERTELMRRLDVKTSQARMSARLVALMPIAMVGALTLLSPDFRDGLAEPVGVGSVAVALSLNVCAWIIIRRIMEVEV</sequence>
<feature type="transmembrane region" description="Helical" evidence="6">
    <location>
        <begin position="303"/>
        <end position="322"/>
    </location>
</feature>
<evidence type="ECO:0000313" key="9">
    <source>
        <dbReference type="Proteomes" id="UP000753256"/>
    </source>
</evidence>
<dbReference type="RefSeq" id="WP_273189635.1">
    <property type="nucleotide sequence ID" value="NZ_DYUZ01000017.1"/>
</dbReference>
<gene>
    <name evidence="8" type="ORF">K8V70_04410</name>
</gene>
<dbReference type="AlphaFoldDB" id="A0A921IUS8"/>
<evidence type="ECO:0000259" key="7">
    <source>
        <dbReference type="Pfam" id="PF00482"/>
    </source>
</evidence>
<organism evidence="8 9">
    <name type="scientific">Enorma phocaeensis</name>
    <dbReference type="NCBI Taxonomy" id="1871019"/>
    <lineage>
        <taxon>Bacteria</taxon>
        <taxon>Bacillati</taxon>
        <taxon>Actinomycetota</taxon>
        <taxon>Coriobacteriia</taxon>
        <taxon>Coriobacteriales</taxon>
        <taxon>Coriobacteriaceae</taxon>
        <taxon>Enorma</taxon>
    </lineage>
</organism>
<evidence type="ECO:0000256" key="2">
    <source>
        <dbReference type="ARBA" id="ARBA00022475"/>
    </source>
</evidence>
<evidence type="ECO:0000256" key="4">
    <source>
        <dbReference type="ARBA" id="ARBA00022989"/>
    </source>
</evidence>
<evidence type="ECO:0000256" key="1">
    <source>
        <dbReference type="ARBA" id="ARBA00004651"/>
    </source>
</evidence>
<keyword evidence="3 6" id="KW-0812">Transmembrane</keyword>
<accession>A0A921IUS8</accession>
<dbReference type="Proteomes" id="UP000753256">
    <property type="component" value="Unassembled WGS sequence"/>
</dbReference>
<protein>
    <submittedName>
        <fullName evidence="8">Type II secretion system F family protein</fullName>
    </submittedName>
</protein>
<reference evidence="8" key="2">
    <citation type="submission" date="2021-09" db="EMBL/GenBank/DDBJ databases">
        <authorList>
            <person name="Gilroy R."/>
        </authorList>
    </citation>
    <scope>NUCLEOTIDE SEQUENCE</scope>
    <source>
        <strain evidence="8">ChiHjej13B12-9602</strain>
    </source>
</reference>
<keyword evidence="5 6" id="KW-0472">Membrane</keyword>
<evidence type="ECO:0000313" key="8">
    <source>
        <dbReference type="EMBL" id="HJG37091.1"/>
    </source>
</evidence>
<dbReference type="EMBL" id="DYUZ01000017">
    <property type="protein sequence ID" value="HJG37091.1"/>
    <property type="molecule type" value="Genomic_DNA"/>
</dbReference>
<dbReference type="PANTHER" id="PTHR35007:SF1">
    <property type="entry name" value="PILUS ASSEMBLY PROTEIN"/>
    <property type="match status" value="1"/>
</dbReference>
<feature type="transmembrane region" description="Helical" evidence="6">
    <location>
        <begin position="272"/>
        <end position="291"/>
    </location>
</feature>
<feature type="domain" description="Type II secretion system protein GspF" evidence="7">
    <location>
        <begin position="165"/>
        <end position="288"/>
    </location>
</feature>
<dbReference type="PANTHER" id="PTHR35007">
    <property type="entry name" value="INTEGRAL MEMBRANE PROTEIN-RELATED"/>
    <property type="match status" value="1"/>
</dbReference>
<proteinExistence type="predicted"/>
<comment type="subcellular location">
    <subcellularLocation>
        <location evidence="1">Cell membrane</location>
        <topology evidence="1">Multi-pass membrane protein</topology>
    </subcellularLocation>
</comment>